<keyword evidence="1 2" id="KW-0732">Signal</keyword>
<keyword evidence="4" id="KW-1185">Reference proteome</keyword>
<dbReference type="Gene3D" id="3.80.10.10">
    <property type="entry name" value="Ribonuclease Inhibitor"/>
    <property type="match status" value="1"/>
</dbReference>
<accession>A0AAV2G6D0</accession>
<dbReference type="InterPro" id="IPR032675">
    <property type="entry name" value="LRR_dom_sf"/>
</dbReference>
<dbReference type="InterPro" id="IPR053211">
    <property type="entry name" value="DNA_repair-toleration"/>
</dbReference>
<evidence type="ECO:0000256" key="2">
    <source>
        <dbReference type="SAM" id="SignalP"/>
    </source>
</evidence>
<dbReference type="SUPFAM" id="SSF52058">
    <property type="entry name" value="L domain-like"/>
    <property type="match status" value="1"/>
</dbReference>
<gene>
    <name evidence="3" type="ORF">LTRI10_LOCUS45803</name>
</gene>
<dbReference type="AlphaFoldDB" id="A0AAV2G6D0"/>
<feature type="chain" id="PRO_5043573076" description="Leucine-rich repeat-containing N-terminal plant-type domain-containing protein" evidence="2">
    <location>
        <begin position="29"/>
        <end position="156"/>
    </location>
</feature>
<reference evidence="3 4" key="1">
    <citation type="submission" date="2024-04" db="EMBL/GenBank/DDBJ databases">
        <authorList>
            <person name="Fracassetti M."/>
        </authorList>
    </citation>
    <scope>NUCLEOTIDE SEQUENCE [LARGE SCALE GENOMIC DNA]</scope>
</reference>
<sequence>MMATSNSSRLVRLVIATICLAAATTSSCSSNDLQELLKLKSTAMSWRLPCYYSGFLEWDPNRFPTNDSSIVHCSFPGVTCNSDSRVVALDTSYRFLYGPIPGEIGLLSNLENLTITNDVVVTGPLPVEMAKLTSLKLLSSLIMAWTDVSRQRSHVK</sequence>
<protein>
    <recommendedName>
        <fullName evidence="5">Leucine-rich repeat-containing N-terminal plant-type domain-containing protein</fullName>
    </recommendedName>
</protein>
<evidence type="ECO:0000256" key="1">
    <source>
        <dbReference type="ARBA" id="ARBA00022729"/>
    </source>
</evidence>
<dbReference type="Proteomes" id="UP001497516">
    <property type="component" value="Chromosome 8"/>
</dbReference>
<evidence type="ECO:0008006" key="5">
    <source>
        <dbReference type="Google" id="ProtNLM"/>
    </source>
</evidence>
<dbReference type="PANTHER" id="PTHR48060">
    <property type="entry name" value="DNA DAMAGE-REPAIR/TOLERATION PROTEIN DRT100"/>
    <property type="match status" value="1"/>
</dbReference>
<evidence type="ECO:0000313" key="4">
    <source>
        <dbReference type="Proteomes" id="UP001497516"/>
    </source>
</evidence>
<evidence type="ECO:0000313" key="3">
    <source>
        <dbReference type="EMBL" id="CAL1406051.1"/>
    </source>
</evidence>
<proteinExistence type="predicted"/>
<organism evidence="3 4">
    <name type="scientific">Linum trigynum</name>
    <dbReference type="NCBI Taxonomy" id="586398"/>
    <lineage>
        <taxon>Eukaryota</taxon>
        <taxon>Viridiplantae</taxon>
        <taxon>Streptophyta</taxon>
        <taxon>Embryophyta</taxon>
        <taxon>Tracheophyta</taxon>
        <taxon>Spermatophyta</taxon>
        <taxon>Magnoliopsida</taxon>
        <taxon>eudicotyledons</taxon>
        <taxon>Gunneridae</taxon>
        <taxon>Pentapetalae</taxon>
        <taxon>rosids</taxon>
        <taxon>fabids</taxon>
        <taxon>Malpighiales</taxon>
        <taxon>Linaceae</taxon>
        <taxon>Linum</taxon>
    </lineage>
</organism>
<feature type="signal peptide" evidence="2">
    <location>
        <begin position="1"/>
        <end position="28"/>
    </location>
</feature>
<name>A0AAV2G6D0_9ROSI</name>
<dbReference type="PANTHER" id="PTHR48060:SF21">
    <property type="entry name" value="L DOMAIN-LIKE PROTEIN"/>
    <property type="match status" value="1"/>
</dbReference>
<dbReference type="EMBL" id="OZ034821">
    <property type="protein sequence ID" value="CAL1406051.1"/>
    <property type="molecule type" value="Genomic_DNA"/>
</dbReference>